<organism evidence="1 2">
    <name type="scientific">Trichinella nelsoni</name>
    <dbReference type="NCBI Taxonomy" id="6336"/>
    <lineage>
        <taxon>Eukaryota</taxon>
        <taxon>Metazoa</taxon>
        <taxon>Ecdysozoa</taxon>
        <taxon>Nematoda</taxon>
        <taxon>Enoplea</taxon>
        <taxon>Dorylaimia</taxon>
        <taxon>Trichinellida</taxon>
        <taxon>Trichinellidae</taxon>
        <taxon>Trichinella</taxon>
    </lineage>
</organism>
<dbReference type="EMBL" id="JYDL01000180">
    <property type="protein sequence ID" value="KRX13886.1"/>
    <property type="molecule type" value="Genomic_DNA"/>
</dbReference>
<sequence>MTLVEPKFIPSEGGSQAVWLFRRKNVKPEKVGKLSSSTSYGPVIKIREKTERSIPMCSTDAVASGASSLVTDNVCKTSLTEASTAHDAGDHTPQVI</sequence>
<accession>A0A0V0RH93</accession>
<proteinExistence type="predicted"/>
<reference evidence="1 2" key="1">
    <citation type="submission" date="2015-01" db="EMBL/GenBank/DDBJ databases">
        <title>Evolution of Trichinella species and genotypes.</title>
        <authorList>
            <person name="Korhonen P.K."/>
            <person name="Edoardo P."/>
            <person name="Giuseppe L.R."/>
            <person name="Gasser R.B."/>
        </authorList>
    </citation>
    <scope>NUCLEOTIDE SEQUENCE [LARGE SCALE GENOMIC DNA]</scope>
    <source>
        <strain evidence="1">ISS37</strain>
    </source>
</reference>
<gene>
    <name evidence="1" type="ORF">T07_12511</name>
</gene>
<dbReference type="STRING" id="6336.A0A0V0RH93"/>
<comment type="caution">
    <text evidence="1">The sequence shown here is derived from an EMBL/GenBank/DDBJ whole genome shotgun (WGS) entry which is preliminary data.</text>
</comment>
<evidence type="ECO:0000313" key="2">
    <source>
        <dbReference type="Proteomes" id="UP000054630"/>
    </source>
</evidence>
<evidence type="ECO:0000313" key="1">
    <source>
        <dbReference type="EMBL" id="KRX13886.1"/>
    </source>
</evidence>
<keyword evidence="2" id="KW-1185">Reference proteome</keyword>
<name>A0A0V0RH93_9BILA</name>
<protein>
    <submittedName>
        <fullName evidence="1">Uncharacterized protein</fullName>
    </submittedName>
</protein>
<dbReference type="Proteomes" id="UP000054630">
    <property type="component" value="Unassembled WGS sequence"/>
</dbReference>
<dbReference type="AlphaFoldDB" id="A0A0V0RH93"/>